<feature type="region of interest" description="Disordered" evidence="1">
    <location>
        <begin position="1"/>
        <end position="83"/>
    </location>
</feature>
<dbReference type="RefSeq" id="XP_060458807.1">
    <property type="nucleotide sequence ID" value="XM_060602410.1"/>
</dbReference>
<name>A0AA48QXN7_9TREE</name>
<feature type="region of interest" description="Disordered" evidence="1">
    <location>
        <begin position="397"/>
        <end position="453"/>
    </location>
</feature>
<organism evidence="2 3">
    <name type="scientific">Cutaneotrichosporon cavernicola</name>
    <dbReference type="NCBI Taxonomy" id="279322"/>
    <lineage>
        <taxon>Eukaryota</taxon>
        <taxon>Fungi</taxon>
        <taxon>Dikarya</taxon>
        <taxon>Basidiomycota</taxon>
        <taxon>Agaricomycotina</taxon>
        <taxon>Tremellomycetes</taxon>
        <taxon>Trichosporonales</taxon>
        <taxon>Trichosporonaceae</taxon>
        <taxon>Cutaneotrichosporon</taxon>
    </lineage>
</organism>
<dbReference type="AlphaFoldDB" id="A0AA48QXN7"/>
<sequence>MAAPPPAAPPAPPPSAPPAPPPKDTAETGETKTAVETTTTLPAAADRAASDPGKPGSAPTTKPTRASRPRLSARWSKSADKAGVTLKSRRANLRAELLSHGYSVANATHVPLYISLNQVGPLMYEAVSPNGVFERRAPALFFFLEVRASGDAYTPWSVAWPILAVTGPVVAITSIAAIPIAAAVTGSATLAGISASVYSGLATASASVAAAGTSVAAAGTKVASTAARLSLLPGGKKLHGKLVDAAKAHVGSLQESGTQRVLQYVTAAVAAVTGAKADEHAPGAVPKLAEIDVTGYPLDKVLACKTGKRKLDAELDAAFKKLDFRSRDFQPKTNPVLRVVGGPELEERGDKYLLVFYPLRLEHIVDLHAEPLPQEDTPPTAEEARLAKDAKLVDSWEEASIHSEDAPAHLGHDEDPKKRSWLNAWRRKSTPQPEPAQAQAQAQPAQQQTTAPK</sequence>
<feature type="compositionally biased region" description="Low complexity" evidence="1">
    <location>
        <begin position="31"/>
        <end position="45"/>
    </location>
</feature>
<dbReference type="KEGG" id="ccac:CcaHIS019_0600010"/>
<evidence type="ECO:0000313" key="3">
    <source>
        <dbReference type="Proteomes" id="UP001233271"/>
    </source>
</evidence>
<protein>
    <submittedName>
        <fullName evidence="2">Uncharacterized protein</fullName>
    </submittedName>
</protein>
<feature type="compositionally biased region" description="Low complexity" evidence="1">
    <location>
        <begin position="435"/>
        <end position="453"/>
    </location>
</feature>
<proteinExistence type="predicted"/>
<dbReference type="EMBL" id="AP028217">
    <property type="protein sequence ID" value="BEI93542.1"/>
    <property type="molecule type" value="Genomic_DNA"/>
</dbReference>
<reference evidence="2" key="1">
    <citation type="journal article" date="2023" name="BMC Genomics">
        <title>Chromosome-level genome assemblies of Cutaneotrichosporon spp. (Trichosporonales, Basidiomycota) reveal imbalanced evolution between nucleotide sequences and chromosome synteny.</title>
        <authorList>
            <person name="Kobayashi Y."/>
            <person name="Kayamori A."/>
            <person name="Aoki K."/>
            <person name="Shiwa Y."/>
            <person name="Matsutani M."/>
            <person name="Fujita N."/>
            <person name="Sugita T."/>
            <person name="Iwasaki W."/>
            <person name="Tanaka N."/>
            <person name="Takashima M."/>
        </authorList>
    </citation>
    <scope>NUCLEOTIDE SEQUENCE</scope>
    <source>
        <strain evidence="2">HIS019</strain>
    </source>
</reference>
<gene>
    <name evidence="2" type="ORF">CcaverHIS019_0600010</name>
</gene>
<evidence type="ECO:0000313" key="2">
    <source>
        <dbReference type="EMBL" id="BEI93542.1"/>
    </source>
</evidence>
<dbReference type="Proteomes" id="UP001233271">
    <property type="component" value="Chromosome 6"/>
</dbReference>
<accession>A0AA48QXN7</accession>
<evidence type="ECO:0000256" key="1">
    <source>
        <dbReference type="SAM" id="MobiDB-lite"/>
    </source>
</evidence>
<keyword evidence="3" id="KW-1185">Reference proteome</keyword>
<feature type="compositionally biased region" description="Pro residues" evidence="1">
    <location>
        <begin position="1"/>
        <end position="23"/>
    </location>
</feature>
<dbReference type="GeneID" id="85497412"/>
<feature type="compositionally biased region" description="Basic and acidic residues" evidence="1">
    <location>
        <begin position="397"/>
        <end position="418"/>
    </location>
</feature>